<evidence type="ECO:0000313" key="9">
    <source>
        <dbReference type="EMBL" id="HAC6770456.1"/>
    </source>
</evidence>
<keyword evidence="5" id="KW-0190">Covalent protein-DNA linkage</keyword>
<dbReference type="EMBL" id="DAAMIJ010000034">
    <property type="protein sequence ID" value="HAC6770456.1"/>
    <property type="molecule type" value="Genomic_DNA"/>
</dbReference>
<dbReference type="AlphaFoldDB" id="A0A702DFE5"/>
<evidence type="ECO:0000256" key="7">
    <source>
        <dbReference type="ARBA" id="ARBA00023239"/>
    </source>
</evidence>
<proteinExistence type="inferred from homology"/>
<evidence type="ECO:0000256" key="4">
    <source>
        <dbReference type="ARBA" id="ARBA00022801"/>
    </source>
</evidence>
<dbReference type="NCBIfam" id="NF007413">
    <property type="entry name" value="PRK09951.1"/>
    <property type="match status" value="1"/>
</dbReference>
<dbReference type="GO" id="GO:0003697">
    <property type="term" value="F:single-stranded DNA binding"/>
    <property type="evidence" value="ECO:0007669"/>
    <property type="project" value="InterPro"/>
</dbReference>
<keyword evidence="7" id="KW-0456">Lyase</keyword>
<evidence type="ECO:0000256" key="5">
    <source>
        <dbReference type="ARBA" id="ARBA00023124"/>
    </source>
</evidence>
<keyword evidence="3" id="KW-0227">DNA damage</keyword>
<dbReference type="GO" id="GO:0008233">
    <property type="term" value="F:peptidase activity"/>
    <property type="evidence" value="ECO:0007669"/>
    <property type="project" value="UniProtKB-KW"/>
</dbReference>
<dbReference type="Pfam" id="PF02586">
    <property type="entry name" value="SRAP"/>
    <property type="match status" value="1"/>
</dbReference>
<evidence type="ECO:0000256" key="3">
    <source>
        <dbReference type="ARBA" id="ARBA00022763"/>
    </source>
</evidence>
<organism evidence="9">
    <name type="scientific">Salmonella diarizonae</name>
    <dbReference type="NCBI Taxonomy" id="59204"/>
    <lineage>
        <taxon>Bacteria</taxon>
        <taxon>Pseudomonadati</taxon>
        <taxon>Pseudomonadota</taxon>
        <taxon>Gammaproteobacteria</taxon>
        <taxon>Enterobacterales</taxon>
        <taxon>Enterobacteriaceae</taxon>
        <taxon>Salmonella</taxon>
    </lineage>
</organism>
<dbReference type="PANTHER" id="PTHR13604:SF0">
    <property type="entry name" value="ABASIC SITE PROCESSING PROTEIN HMCES"/>
    <property type="match status" value="1"/>
</dbReference>
<dbReference type="InterPro" id="IPR003738">
    <property type="entry name" value="SRAP"/>
</dbReference>
<keyword evidence="4 8" id="KW-0378">Hydrolase</keyword>
<dbReference type="GO" id="GO:0016829">
    <property type="term" value="F:lyase activity"/>
    <property type="evidence" value="ECO:0007669"/>
    <property type="project" value="UniProtKB-KW"/>
</dbReference>
<accession>A0A702DFE5</accession>
<comment type="similarity">
    <text evidence="1 8">Belongs to the SOS response-associated peptidase family.</text>
</comment>
<reference evidence="9" key="2">
    <citation type="submission" date="2018-07" db="EMBL/GenBank/DDBJ databases">
        <authorList>
            <consortium name="NCBI Pathogen Detection Project"/>
        </authorList>
    </citation>
    <scope>NUCLEOTIDE SEQUENCE</scope>
    <source>
        <strain evidence="9">11-3796</strain>
    </source>
</reference>
<dbReference type="GO" id="GO:0106300">
    <property type="term" value="P:protein-DNA covalent cross-linking repair"/>
    <property type="evidence" value="ECO:0007669"/>
    <property type="project" value="InterPro"/>
</dbReference>
<dbReference type="GO" id="GO:0006508">
    <property type="term" value="P:proteolysis"/>
    <property type="evidence" value="ECO:0007669"/>
    <property type="project" value="UniProtKB-KW"/>
</dbReference>
<sequence>MCGRFSQSMTRDDYLSLLSDEAERDIPYDPEPIGRFNVAPGAKVLLLSERDEKLHLDPVHWGYAPGWWDKAPLINARVETAASSRMFKPLWQHGRAICFADGWFEWKKEGDKKQPYFIHRKDGKPIFMAAIGSTPFERGDEAEGFLIVTSAADKGLVDIHDRRPLVLSTDAAREWMRQGISGKEVEEIIADGAVPTDKFTWHAVTRAVGNVKNQGEELIKTVT</sequence>
<evidence type="ECO:0000256" key="6">
    <source>
        <dbReference type="ARBA" id="ARBA00023125"/>
    </source>
</evidence>
<dbReference type="Gene3D" id="3.90.1680.10">
    <property type="entry name" value="SOS response associated peptidase-like"/>
    <property type="match status" value="1"/>
</dbReference>
<gene>
    <name evidence="9" type="ORF">G0D72_15235</name>
</gene>
<evidence type="ECO:0000256" key="8">
    <source>
        <dbReference type="RuleBase" id="RU364100"/>
    </source>
</evidence>
<reference evidence="9" key="1">
    <citation type="journal article" date="2018" name="Genome Biol.">
        <title>SKESA: strategic k-mer extension for scrupulous assemblies.</title>
        <authorList>
            <person name="Souvorov A."/>
            <person name="Agarwala R."/>
            <person name="Lipman D.J."/>
        </authorList>
    </citation>
    <scope>NUCLEOTIDE SEQUENCE</scope>
    <source>
        <strain evidence="9">11-3796</strain>
    </source>
</reference>
<dbReference type="PANTHER" id="PTHR13604">
    <property type="entry name" value="DC12-RELATED"/>
    <property type="match status" value="1"/>
</dbReference>
<evidence type="ECO:0000256" key="1">
    <source>
        <dbReference type="ARBA" id="ARBA00008136"/>
    </source>
</evidence>
<dbReference type="EC" id="3.4.-.-" evidence="8"/>
<dbReference type="SUPFAM" id="SSF143081">
    <property type="entry name" value="BB1717-like"/>
    <property type="match status" value="1"/>
</dbReference>
<comment type="caution">
    <text evidence="9">The sequence shown here is derived from an EMBL/GenBank/DDBJ whole genome shotgun (WGS) entry which is preliminary data.</text>
</comment>
<keyword evidence="6" id="KW-0238">DNA-binding</keyword>
<evidence type="ECO:0000256" key="2">
    <source>
        <dbReference type="ARBA" id="ARBA00022670"/>
    </source>
</evidence>
<protein>
    <recommendedName>
        <fullName evidence="8">Abasic site processing protein</fullName>
        <ecNumber evidence="8">3.4.-.-</ecNumber>
    </recommendedName>
</protein>
<keyword evidence="2 8" id="KW-0645">Protease</keyword>
<name>A0A702DFE5_SALDZ</name>
<dbReference type="InterPro" id="IPR036590">
    <property type="entry name" value="SRAP-like"/>
</dbReference>